<feature type="domain" description="HTH cro/C1-type" evidence="1">
    <location>
        <begin position="14"/>
        <end position="47"/>
    </location>
</feature>
<dbReference type="SUPFAM" id="SSF47413">
    <property type="entry name" value="lambda repressor-like DNA-binding domains"/>
    <property type="match status" value="1"/>
</dbReference>
<name>A0A369QAV3_9SPHN</name>
<evidence type="ECO:0000313" key="2">
    <source>
        <dbReference type="EMBL" id="RDC59398.1"/>
    </source>
</evidence>
<dbReference type="Gene3D" id="1.10.260.40">
    <property type="entry name" value="lambda repressor-like DNA-binding domains"/>
    <property type="match status" value="1"/>
</dbReference>
<organism evidence="2 3">
    <name type="scientific">Alteripontixanthobacter maritimus</name>
    <dbReference type="NCBI Taxonomy" id="2161824"/>
    <lineage>
        <taxon>Bacteria</taxon>
        <taxon>Pseudomonadati</taxon>
        <taxon>Pseudomonadota</taxon>
        <taxon>Alphaproteobacteria</taxon>
        <taxon>Sphingomonadales</taxon>
        <taxon>Erythrobacteraceae</taxon>
        <taxon>Alteripontixanthobacter</taxon>
    </lineage>
</organism>
<dbReference type="PROSITE" id="PS50943">
    <property type="entry name" value="HTH_CROC1"/>
    <property type="match status" value="1"/>
</dbReference>
<dbReference type="GO" id="GO:0003677">
    <property type="term" value="F:DNA binding"/>
    <property type="evidence" value="ECO:0007669"/>
    <property type="project" value="InterPro"/>
</dbReference>
<keyword evidence="3" id="KW-1185">Reference proteome</keyword>
<gene>
    <name evidence="2" type="ORF">HME9302_00586</name>
</gene>
<sequence>MHSELAASRLLEKMERARLARRFTQHAVAEQLGITQPHYSKIVRGTAALTNGMHDAMDAWLERNPAPSMQRTDELIRLTRRIERDVVKLNRLLTERRRIP</sequence>
<dbReference type="AlphaFoldDB" id="A0A369QAV3"/>
<protein>
    <recommendedName>
        <fullName evidence="1">HTH cro/C1-type domain-containing protein</fullName>
    </recommendedName>
</protein>
<dbReference type="Proteomes" id="UP000253727">
    <property type="component" value="Unassembled WGS sequence"/>
</dbReference>
<dbReference type="OrthoDB" id="798409at2"/>
<evidence type="ECO:0000259" key="1">
    <source>
        <dbReference type="PROSITE" id="PS50943"/>
    </source>
</evidence>
<dbReference type="InterPro" id="IPR010982">
    <property type="entry name" value="Lambda_DNA-bd_dom_sf"/>
</dbReference>
<dbReference type="CDD" id="cd00093">
    <property type="entry name" value="HTH_XRE"/>
    <property type="match status" value="1"/>
</dbReference>
<dbReference type="InterPro" id="IPR001387">
    <property type="entry name" value="Cro/C1-type_HTH"/>
</dbReference>
<accession>A0A369QAV3</accession>
<comment type="caution">
    <text evidence="2">The sequence shown here is derived from an EMBL/GenBank/DDBJ whole genome shotgun (WGS) entry which is preliminary data.</text>
</comment>
<reference evidence="2 3" key="1">
    <citation type="submission" date="2018-04" db="EMBL/GenBank/DDBJ databases">
        <title>Altererythrobacter sp. HME9302 genome sequencing and assembly.</title>
        <authorList>
            <person name="Kang H."/>
            <person name="Kim H."/>
            <person name="Joh K."/>
        </authorList>
    </citation>
    <scope>NUCLEOTIDE SEQUENCE [LARGE SCALE GENOMIC DNA]</scope>
    <source>
        <strain evidence="2 3">HME9302</strain>
    </source>
</reference>
<evidence type="ECO:0000313" key="3">
    <source>
        <dbReference type="Proteomes" id="UP000253727"/>
    </source>
</evidence>
<dbReference type="Pfam" id="PF01381">
    <property type="entry name" value="HTH_3"/>
    <property type="match status" value="1"/>
</dbReference>
<dbReference type="EMBL" id="QBKA01000002">
    <property type="protein sequence ID" value="RDC59398.1"/>
    <property type="molecule type" value="Genomic_DNA"/>
</dbReference>
<proteinExistence type="predicted"/>